<accession>A0ABV6ASS2</accession>
<sequence>MSGEPGRSGPQGNEAGVLQATAARPAAAPAGINLDDLAERVYRLLQEDLRLGRLRQGGGR</sequence>
<dbReference type="RefSeq" id="WP_380004588.1">
    <property type="nucleotide sequence ID" value="NZ_JBHLYR010000006.1"/>
</dbReference>
<evidence type="ECO:0000313" key="3">
    <source>
        <dbReference type="Proteomes" id="UP001589733"/>
    </source>
</evidence>
<reference evidence="2 3" key="1">
    <citation type="submission" date="2024-09" db="EMBL/GenBank/DDBJ databases">
        <authorList>
            <person name="Sun Q."/>
            <person name="Mori K."/>
        </authorList>
    </citation>
    <scope>NUCLEOTIDE SEQUENCE [LARGE SCALE GENOMIC DNA]</scope>
    <source>
        <strain evidence="2 3">JCM 13503</strain>
    </source>
</reference>
<name>A0ABV6ASS2_9DEIO</name>
<organism evidence="2 3">
    <name type="scientific">Deinococcus oregonensis</name>
    <dbReference type="NCBI Taxonomy" id="1805970"/>
    <lineage>
        <taxon>Bacteria</taxon>
        <taxon>Thermotogati</taxon>
        <taxon>Deinococcota</taxon>
        <taxon>Deinococci</taxon>
        <taxon>Deinococcales</taxon>
        <taxon>Deinococcaceae</taxon>
        <taxon>Deinococcus</taxon>
    </lineage>
</organism>
<evidence type="ECO:0000256" key="1">
    <source>
        <dbReference type="SAM" id="MobiDB-lite"/>
    </source>
</evidence>
<evidence type="ECO:0000313" key="2">
    <source>
        <dbReference type="EMBL" id="MFB9990552.1"/>
    </source>
</evidence>
<gene>
    <name evidence="2" type="ORF">ACFFLM_00935</name>
</gene>
<dbReference type="Proteomes" id="UP001589733">
    <property type="component" value="Unassembled WGS sequence"/>
</dbReference>
<feature type="region of interest" description="Disordered" evidence="1">
    <location>
        <begin position="1"/>
        <end position="24"/>
    </location>
</feature>
<proteinExistence type="predicted"/>
<evidence type="ECO:0008006" key="4">
    <source>
        <dbReference type="Google" id="ProtNLM"/>
    </source>
</evidence>
<keyword evidence="3" id="KW-1185">Reference proteome</keyword>
<dbReference type="EMBL" id="JBHLYR010000006">
    <property type="protein sequence ID" value="MFB9990552.1"/>
    <property type="molecule type" value="Genomic_DNA"/>
</dbReference>
<comment type="caution">
    <text evidence="2">The sequence shown here is derived from an EMBL/GenBank/DDBJ whole genome shotgun (WGS) entry which is preliminary data.</text>
</comment>
<protein>
    <recommendedName>
        <fullName evidence="4">GntR family transcriptional regulator</fullName>
    </recommendedName>
</protein>